<dbReference type="OrthoDB" id="9813147at2"/>
<gene>
    <name evidence="5" type="ORF">CUN60_05050</name>
</gene>
<keyword evidence="3" id="KW-0067">ATP-binding</keyword>
<dbReference type="Gene3D" id="3.40.50.300">
    <property type="entry name" value="P-loop containing nucleotide triphosphate hydrolases"/>
    <property type="match status" value="1"/>
</dbReference>
<dbReference type="PRINTS" id="PR01657">
    <property type="entry name" value="MCMFAMILY"/>
</dbReference>
<keyword evidence="5" id="KW-0645">Protease</keyword>
<keyword evidence="5" id="KW-0378">Hydrolase</keyword>
<dbReference type="InterPro" id="IPR025943">
    <property type="entry name" value="Sigma_54_int_dom_ATP-bd_2"/>
</dbReference>
<dbReference type="AlphaFoldDB" id="A0A2I7N634"/>
<keyword evidence="6" id="KW-1185">Reference proteome</keyword>
<dbReference type="NCBIfam" id="TIGR00368">
    <property type="entry name" value="YifB family Mg chelatase-like AAA ATPase"/>
    <property type="match status" value="1"/>
</dbReference>
<dbReference type="GO" id="GO:0005524">
    <property type="term" value="F:ATP binding"/>
    <property type="evidence" value="ECO:0007669"/>
    <property type="project" value="UniProtKB-KW"/>
</dbReference>
<dbReference type="SUPFAM" id="SSF54211">
    <property type="entry name" value="Ribosomal protein S5 domain 2-like"/>
    <property type="match status" value="1"/>
</dbReference>
<dbReference type="InterPro" id="IPR025158">
    <property type="entry name" value="Mg_chelat-rel_C"/>
</dbReference>
<evidence type="ECO:0000256" key="3">
    <source>
        <dbReference type="ARBA" id="ARBA00022840"/>
    </source>
</evidence>
<dbReference type="NCBIfam" id="NF007365">
    <property type="entry name" value="PRK09862.1"/>
    <property type="match status" value="1"/>
</dbReference>
<dbReference type="GO" id="GO:0003677">
    <property type="term" value="F:DNA binding"/>
    <property type="evidence" value="ECO:0007669"/>
    <property type="project" value="InterPro"/>
</dbReference>
<evidence type="ECO:0000313" key="5">
    <source>
        <dbReference type="EMBL" id="AUR51685.1"/>
    </source>
</evidence>
<dbReference type="Gene3D" id="3.30.230.10">
    <property type="match status" value="1"/>
</dbReference>
<dbReference type="InterPro" id="IPR004482">
    <property type="entry name" value="Mg_chelat-rel"/>
</dbReference>
<proteinExistence type="inferred from homology"/>
<dbReference type="InterPro" id="IPR000523">
    <property type="entry name" value="Mg_chelatse_chII-like_cat_dom"/>
</dbReference>
<comment type="similarity">
    <text evidence="1">Belongs to the Mg-chelatase subunits D/I family. ComM subfamily.</text>
</comment>
<dbReference type="InterPro" id="IPR045006">
    <property type="entry name" value="CHLI-like"/>
</dbReference>
<dbReference type="InterPro" id="IPR027417">
    <property type="entry name" value="P-loop_NTPase"/>
</dbReference>
<dbReference type="Pfam" id="PF13335">
    <property type="entry name" value="Mg_chelatase_C"/>
    <property type="match status" value="1"/>
</dbReference>
<reference evidence="6" key="1">
    <citation type="submission" date="2017-11" db="EMBL/GenBank/DDBJ databases">
        <authorList>
            <person name="Chan K.G."/>
            <person name="Lee L.S."/>
        </authorList>
    </citation>
    <scope>NUCLEOTIDE SEQUENCE [LARGE SCALE GENOMIC DNA]</scope>
    <source>
        <strain evidence="6">DSM 100970</strain>
    </source>
</reference>
<evidence type="ECO:0000313" key="6">
    <source>
        <dbReference type="Proteomes" id="UP000236655"/>
    </source>
</evidence>
<dbReference type="InterPro" id="IPR020568">
    <property type="entry name" value="Ribosomal_Su5_D2-typ_SF"/>
</dbReference>
<dbReference type="RefSeq" id="WP_102950984.1">
    <property type="nucleotide sequence ID" value="NZ_CP024847.1"/>
</dbReference>
<dbReference type="InterPro" id="IPR003593">
    <property type="entry name" value="AAA+_ATPase"/>
</dbReference>
<dbReference type="Proteomes" id="UP000236655">
    <property type="component" value="Chromosome"/>
</dbReference>
<name>A0A2I7N634_9NEIS</name>
<accession>A0A2I7N634</accession>
<organism evidence="5 6">
    <name type="scientific">Aquella oligotrophica</name>
    <dbReference type="NCBI Taxonomy" id="2067065"/>
    <lineage>
        <taxon>Bacteria</taxon>
        <taxon>Pseudomonadati</taxon>
        <taxon>Pseudomonadota</taxon>
        <taxon>Betaproteobacteria</taxon>
        <taxon>Neisseriales</taxon>
        <taxon>Neisseriaceae</taxon>
        <taxon>Aquella</taxon>
    </lineage>
</organism>
<dbReference type="PROSITE" id="PS00676">
    <property type="entry name" value="SIGMA54_INTERACT_2"/>
    <property type="match status" value="1"/>
</dbReference>
<evidence type="ECO:0000259" key="4">
    <source>
        <dbReference type="SMART" id="SM00382"/>
    </source>
</evidence>
<dbReference type="PANTHER" id="PTHR32039:SF7">
    <property type="entry name" value="COMPETENCE PROTEIN COMM"/>
    <property type="match status" value="1"/>
</dbReference>
<dbReference type="Pfam" id="PF13541">
    <property type="entry name" value="ChlI"/>
    <property type="match status" value="1"/>
</dbReference>
<sequence length="503" mass="55045">MSIAKLYSRALTGMSAPQVTVEVHVASGLPSFSIVGLADTEVRESRDRVRSAIQNSGFDFPARRITVNLAPADLPKDSGRYDLPIALGIMIASGLIKPKSELNQYEFAGELALDGGLRHVNGALAIAFGIGNDARQFILPKSSAEEASLAETTPCFGAESLLEVCNFLENKIVIEKATADFNSNDLNLAFLADFSEVKGQVATKKALEIAAAGRHSLLMIGNPGCGKSMLASRITSILPKLEHKEAIASASLLSLSNGKFDPKNWRQVPFRQPHHSSSATAIVGGGTIPKPGEISLAHGGILFLDELPEFDRTVLEVLREPLETKKINIARARHKVEYLADFQLIAAMNPCPCGNNGHPQKSCQCSIEQINRYKSKISAPLLDRIDLVVEVPLVTVHELQNLPDGEKSSEIAQRVITARNAQHKRQNKLNYELSNTEVENYCLMDQKTKNLVQQIIEKNGMSARSYYRMLKVARTIADLDEQENINVSHIAQASQYKRSIQAK</sequence>
<dbReference type="Pfam" id="PF01078">
    <property type="entry name" value="Mg_chelatase"/>
    <property type="match status" value="1"/>
</dbReference>
<dbReference type="PANTHER" id="PTHR32039">
    <property type="entry name" value="MAGNESIUM-CHELATASE SUBUNIT CHLI"/>
    <property type="match status" value="1"/>
</dbReference>
<dbReference type="EMBL" id="CP024847">
    <property type="protein sequence ID" value="AUR51685.1"/>
    <property type="molecule type" value="Genomic_DNA"/>
</dbReference>
<protein>
    <submittedName>
        <fullName evidence="5">ATP-dependent protease</fullName>
    </submittedName>
</protein>
<dbReference type="GO" id="GO:0008233">
    <property type="term" value="F:peptidase activity"/>
    <property type="evidence" value="ECO:0007669"/>
    <property type="project" value="UniProtKB-KW"/>
</dbReference>
<evidence type="ECO:0000256" key="2">
    <source>
        <dbReference type="ARBA" id="ARBA00022741"/>
    </source>
</evidence>
<evidence type="ECO:0000256" key="1">
    <source>
        <dbReference type="ARBA" id="ARBA00006354"/>
    </source>
</evidence>
<feature type="domain" description="AAA+ ATPase" evidence="4">
    <location>
        <begin position="213"/>
        <end position="395"/>
    </location>
</feature>
<dbReference type="GO" id="GO:0006508">
    <property type="term" value="P:proteolysis"/>
    <property type="evidence" value="ECO:0007669"/>
    <property type="project" value="UniProtKB-KW"/>
</dbReference>
<dbReference type="SUPFAM" id="SSF52540">
    <property type="entry name" value="P-loop containing nucleoside triphosphate hydrolases"/>
    <property type="match status" value="1"/>
</dbReference>
<keyword evidence="2" id="KW-0547">Nucleotide-binding</keyword>
<dbReference type="InterPro" id="IPR014721">
    <property type="entry name" value="Ribsml_uS5_D2-typ_fold_subgr"/>
</dbReference>
<dbReference type="SMART" id="SM00382">
    <property type="entry name" value="AAA"/>
    <property type="match status" value="1"/>
</dbReference>
<dbReference type="InterPro" id="IPR001208">
    <property type="entry name" value="MCM_dom"/>
</dbReference>
<dbReference type="KEGG" id="nba:CUN60_05050"/>